<dbReference type="Gene3D" id="1.25.40.10">
    <property type="entry name" value="Tetratricopeptide repeat domain"/>
    <property type="match status" value="1"/>
</dbReference>
<organism evidence="2 3">
    <name type="scientific">Hypsibius exemplaris</name>
    <name type="common">Freshwater tardigrade</name>
    <dbReference type="NCBI Taxonomy" id="2072580"/>
    <lineage>
        <taxon>Eukaryota</taxon>
        <taxon>Metazoa</taxon>
        <taxon>Ecdysozoa</taxon>
        <taxon>Tardigrada</taxon>
        <taxon>Eutardigrada</taxon>
        <taxon>Parachela</taxon>
        <taxon>Hypsibioidea</taxon>
        <taxon>Hypsibiidae</taxon>
        <taxon>Hypsibius</taxon>
    </lineage>
</organism>
<dbReference type="OrthoDB" id="43460at2759"/>
<dbReference type="SUPFAM" id="SSF48452">
    <property type="entry name" value="TPR-like"/>
    <property type="match status" value="1"/>
</dbReference>
<reference evidence="3" key="1">
    <citation type="submission" date="2017-01" db="EMBL/GenBank/DDBJ databases">
        <title>Comparative genomics of anhydrobiosis in the tardigrade Hypsibius dujardini.</title>
        <authorList>
            <person name="Yoshida Y."/>
            <person name="Koutsovoulos G."/>
            <person name="Laetsch D."/>
            <person name="Stevens L."/>
            <person name="Kumar S."/>
            <person name="Horikawa D."/>
            <person name="Ishino K."/>
            <person name="Komine S."/>
            <person name="Tomita M."/>
            <person name="Blaxter M."/>
            <person name="Arakawa K."/>
        </authorList>
    </citation>
    <scope>NUCLEOTIDE SEQUENCE [LARGE SCALE GENOMIC DNA]</scope>
    <source>
        <strain evidence="3">Z151</strain>
    </source>
</reference>
<feature type="compositionally biased region" description="Low complexity" evidence="1">
    <location>
        <begin position="136"/>
        <end position="152"/>
    </location>
</feature>
<protein>
    <submittedName>
        <fullName evidence="2">Tetratricopeptide repeat protein 39B</fullName>
    </submittedName>
</protein>
<dbReference type="EMBL" id="MTYJ01000025">
    <property type="protein sequence ID" value="OQV21081.1"/>
    <property type="molecule type" value="Genomic_DNA"/>
</dbReference>
<dbReference type="PANTHER" id="PTHR31859">
    <property type="entry name" value="TETRATRICOPEPTIDE REPEAT PROTEIN 39 FAMILY MEMBER"/>
    <property type="match status" value="1"/>
</dbReference>
<dbReference type="InterPro" id="IPR011990">
    <property type="entry name" value="TPR-like_helical_dom_sf"/>
</dbReference>
<proteinExistence type="predicted"/>
<sequence>MQKKQSRTLHTNVKLNCTLLLGLLYRRKADPQTTLVPHGDPTHSSIESHELQRNYGVSPLAAGVIAIDNRDVKEDGLESTWVVCLPRKQPGIKIYYIAGLRTMASRSAAKGLKVVIAPSQAETFYDCPDGGSLPPSSLSINQATLLPSSSSPRPRKSPLAGPSGVDDFRDHLPYNMDTPTPGSSASPQSTVPESSAERALAEFALVEEIRVAQLAIHLFLNNDILEAKRMLEAKVDNMYAAVAHSTILYLQALMTVTAEDARTASKALRETQSLCGKRCRGRFSRSKRTEEQVHAELCYAECGLMLSALVLSEDPGLTALVKAGIRFKSSHSTYQTCLNILRDREWSCPELKGHFESGVRLGIGSFNLIFSCVPAKHAKYLSIVGFSGVSKVGHAALLSGGTLGALRSVLCSLVLIGWETYGKIVLGCGICDVDDATEMLIPLLEQYPNGAIVLFLCGRVAQLKGQFAEALEYFKRSMEAQTEWKQYQHLCVWESMWCHCFTMDYMKASELAYYLYKENQWSKTTYAYLTASFLLMLGLDEATIGGEKVTVSAMMGEVLARKQRVAGQSLPPEKLAEKRFKRYVDQNKDLIFPAFEFIYFTAGMSALVSRPDIVQDLLSLLDGNLAEIKRATSTKDRKRIHVDSIHTINFLRGICLSYLNKVDDACAVLNEIIDSDKSIVDDKFLPPHAAMEIAHLKLRTDDLSGALQYCMKALSFKTYFMQAKLELRIAATMELIEEREEALSGRPPLEKTSSNDAGDFYTPPSSPEPDI</sequence>
<dbReference type="SMART" id="SM00028">
    <property type="entry name" value="TPR"/>
    <property type="match status" value="3"/>
</dbReference>
<dbReference type="Proteomes" id="UP000192578">
    <property type="component" value="Unassembled WGS sequence"/>
</dbReference>
<name>A0A1W0X0W1_HYPEX</name>
<dbReference type="InterPro" id="IPR019412">
    <property type="entry name" value="IML2/TPR_39"/>
</dbReference>
<comment type="caution">
    <text evidence="2">The sequence shown here is derived from an EMBL/GenBank/DDBJ whole genome shotgun (WGS) entry which is preliminary data.</text>
</comment>
<gene>
    <name evidence="2" type="ORF">BV898_04845</name>
</gene>
<evidence type="ECO:0000313" key="2">
    <source>
        <dbReference type="EMBL" id="OQV21081.1"/>
    </source>
</evidence>
<evidence type="ECO:0000313" key="3">
    <source>
        <dbReference type="Proteomes" id="UP000192578"/>
    </source>
</evidence>
<dbReference type="InterPro" id="IPR019734">
    <property type="entry name" value="TPR_rpt"/>
</dbReference>
<evidence type="ECO:0000256" key="1">
    <source>
        <dbReference type="SAM" id="MobiDB-lite"/>
    </source>
</evidence>
<accession>A0A1W0X0W1</accession>
<keyword evidence="3" id="KW-1185">Reference proteome</keyword>
<feature type="region of interest" description="Disordered" evidence="1">
    <location>
        <begin position="136"/>
        <end position="193"/>
    </location>
</feature>
<dbReference type="AlphaFoldDB" id="A0A1W0X0W1"/>
<dbReference type="PANTHER" id="PTHR31859:SF9">
    <property type="entry name" value="TETRATRICOPEPTIDE REPEAT PROTEIN 39B"/>
    <property type="match status" value="1"/>
</dbReference>
<dbReference type="Pfam" id="PF10300">
    <property type="entry name" value="Iml2-TPR_39"/>
    <property type="match status" value="1"/>
</dbReference>
<feature type="compositionally biased region" description="Polar residues" evidence="1">
    <location>
        <begin position="177"/>
        <end position="193"/>
    </location>
</feature>
<feature type="region of interest" description="Disordered" evidence="1">
    <location>
        <begin position="740"/>
        <end position="771"/>
    </location>
</feature>